<evidence type="ECO:0000313" key="1">
    <source>
        <dbReference type="EMBL" id="KAL3510460.1"/>
    </source>
</evidence>
<name>A0ABD2YWR1_9GENT</name>
<gene>
    <name evidence="1" type="ORF">ACH5RR_029861</name>
</gene>
<protein>
    <submittedName>
        <fullName evidence="1">Uncharacterized protein</fullName>
    </submittedName>
</protein>
<dbReference type="Proteomes" id="UP001630127">
    <property type="component" value="Unassembled WGS sequence"/>
</dbReference>
<sequence>MTALENILKRDDIESRKRRESIDVCIEPYTEAQNDHAIEDFEGSIHISRVKNMVIEERYKEVVNVIGDALVVNMSKERVGNLCAECGLKVLGLMRKAQ</sequence>
<evidence type="ECO:0000313" key="2">
    <source>
        <dbReference type="Proteomes" id="UP001630127"/>
    </source>
</evidence>
<accession>A0ABD2YWR1</accession>
<proteinExistence type="predicted"/>
<dbReference type="EMBL" id="JBJUIK010000012">
    <property type="protein sequence ID" value="KAL3510460.1"/>
    <property type="molecule type" value="Genomic_DNA"/>
</dbReference>
<keyword evidence="2" id="KW-1185">Reference proteome</keyword>
<comment type="caution">
    <text evidence="1">The sequence shown here is derived from an EMBL/GenBank/DDBJ whole genome shotgun (WGS) entry which is preliminary data.</text>
</comment>
<dbReference type="AlphaFoldDB" id="A0ABD2YWR1"/>
<reference evidence="1 2" key="1">
    <citation type="submission" date="2024-11" db="EMBL/GenBank/DDBJ databases">
        <title>A near-complete genome assembly of Cinchona calisaya.</title>
        <authorList>
            <person name="Lian D.C."/>
            <person name="Zhao X.W."/>
            <person name="Wei L."/>
        </authorList>
    </citation>
    <scope>NUCLEOTIDE SEQUENCE [LARGE SCALE GENOMIC DNA]</scope>
    <source>
        <tissue evidence="1">Nenye</tissue>
    </source>
</reference>
<organism evidence="1 2">
    <name type="scientific">Cinchona calisaya</name>
    <dbReference type="NCBI Taxonomy" id="153742"/>
    <lineage>
        <taxon>Eukaryota</taxon>
        <taxon>Viridiplantae</taxon>
        <taxon>Streptophyta</taxon>
        <taxon>Embryophyta</taxon>
        <taxon>Tracheophyta</taxon>
        <taxon>Spermatophyta</taxon>
        <taxon>Magnoliopsida</taxon>
        <taxon>eudicotyledons</taxon>
        <taxon>Gunneridae</taxon>
        <taxon>Pentapetalae</taxon>
        <taxon>asterids</taxon>
        <taxon>lamiids</taxon>
        <taxon>Gentianales</taxon>
        <taxon>Rubiaceae</taxon>
        <taxon>Cinchonoideae</taxon>
        <taxon>Cinchoneae</taxon>
        <taxon>Cinchona</taxon>
    </lineage>
</organism>